<feature type="transmembrane region" description="Helical" evidence="1">
    <location>
        <begin position="226"/>
        <end position="247"/>
    </location>
</feature>
<keyword evidence="1" id="KW-0812">Transmembrane</keyword>
<dbReference type="OrthoDB" id="9919423at2"/>
<reference evidence="2 3" key="1">
    <citation type="journal article" date="2013" name="Biodegradation">
        <title>Quantitative proteomic analysis of ibuprofen-degrading Patulibacter sp. strain I11.</title>
        <authorList>
            <person name="Almeida B."/>
            <person name="Kjeldal H."/>
            <person name="Lolas I."/>
            <person name="Knudsen A.D."/>
            <person name="Carvalho G."/>
            <person name="Nielsen K.L."/>
            <person name="Barreto Crespo M.T."/>
            <person name="Stensballe A."/>
            <person name="Nielsen J.L."/>
        </authorList>
    </citation>
    <scope>NUCLEOTIDE SEQUENCE [LARGE SCALE GENOMIC DNA]</scope>
    <source>
        <strain evidence="2 3">I11</strain>
    </source>
</reference>
<feature type="transmembrane region" description="Helical" evidence="1">
    <location>
        <begin position="164"/>
        <end position="183"/>
    </location>
</feature>
<keyword evidence="1" id="KW-0472">Membrane</keyword>
<accession>H0E485</accession>
<dbReference type="PATRIC" id="fig|1097667.3.peg.1599"/>
<dbReference type="RefSeq" id="WP_007573067.1">
    <property type="nucleotide sequence ID" value="NZ_AGUD01000098.1"/>
</dbReference>
<sequence length="298" mass="29794">MSPSVLPGALLALVASLALNAGYLTQHRGGRHLPPLDVRRPLRTLAGLLRSRVWLLGTATGMLGWALFVAALALAPLSIAQAFAGGGLALVVPLASRVTGRPLSGRERAAVPAIALGLALLAVGTRDAGARTAGHEQLLPLLVGASLAAGALLAVPAGARRPQLLGIAAGVFYGAADAATKAVCGAARSGLLPAILSPWTAALVALTVAAFFCFQRGLQTGRPLPVIALMATSTSLVAVIGGLAAFAEPLGQTPLLAALRICGLLTVAVAGWVLAPAPARLLPASPTRELAGDGPALR</sequence>
<evidence type="ECO:0000313" key="3">
    <source>
        <dbReference type="Proteomes" id="UP000005143"/>
    </source>
</evidence>
<feature type="transmembrane region" description="Helical" evidence="1">
    <location>
        <begin position="6"/>
        <end position="24"/>
    </location>
</feature>
<feature type="transmembrane region" description="Helical" evidence="1">
    <location>
        <begin position="53"/>
        <end position="73"/>
    </location>
</feature>
<protein>
    <recommendedName>
        <fullName evidence="4">Integral membrane protein</fullName>
    </recommendedName>
</protein>
<dbReference type="PANTHER" id="PTHR40761:SF1">
    <property type="entry name" value="CONSERVED INTEGRAL MEMBRANE ALANINE VALINE AND LEUCINE RICH PROTEIN-RELATED"/>
    <property type="match status" value="1"/>
</dbReference>
<feature type="transmembrane region" description="Helical" evidence="1">
    <location>
        <begin position="195"/>
        <end position="214"/>
    </location>
</feature>
<dbReference type="AlphaFoldDB" id="H0E485"/>
<keyword evidence="1" id="KW-1133">Transmembrane helix</keyword>
<organism evidence="2 3">
    <name type="scientific">Patulibacter medicamentivorans</name>
    <dbReference type="NCBI Taxonomy" id="1097667"/>
    <lineage>
        <taxon>Bacteria</taxon>
        <taxon>Bacillati</taxon>
        <taxon>Actinomycetota</taxon>
        <taxon>Thermoleophilia</taxon>
        <taxon>Solirubrobacterales</taxon>
        <taxon>Patulibacteraceae</taxon>
        <taxon>Patulibacter</taxon>
    </lineage>
</organism>
<comment type="caution">
    <text evidence="2">The sequence shown here is derived from an EMBL/GenBank/DDBJ whole genome shotgun (WGS) entry which is preliminary data.</text>
</comment>
<feature type="transmembrane region" description="Helical" evidence="1">
    <location>
        <begin position="79"/>
        <end position="96"/>
    </location>
</feature>
<dbReference type="Proteomes" id="UP000005143">
    <property type="component" value="Unassembled WGS sequence"/>
</dbReference>
<dbReference type="PANTHER" id="PTHR40761">
    <property type="entry name" value="CONSERVED INTEGRAL MEMBRANE ALANINE VALINE AND LEUCINE RICH PROTEIN-RELATED"/>
    <property type="match status" value="1"/>
</dbReference>
<gene>
    <name evidence="2" type="ORF">PAI11_16120</name>
</gene>
<name>H0E485_9ACTN</name>
<feature type="transmembrane region" description="Helical" evidence="1">
    <location>
        <begin position="108"/>
        <end position="126"/>
    </location>
</feature>
<evidence type="ECO:0008006" key="4">
    <source>
        <dbReference type="Google" id="ProtNLM"/>
    </source>
</evidence>
<keyword evidence="3" id="KW-1185">Reference proteome</keyword>
<feature type="transmembrane region" description="Helical" evidence="1">
    <location>
        <begin position="138"/>
        <end position="157"/>
    </location>
</feature>
<proteinExistence type="predicted"/>
<feature type="transmembrane region" description="Helical" evidence="1">
    <location>
        <begin position="253"/>
        <end position="275"/>
    </location>
</feature>
<evidence type="ECO:0000313" key="2">
    <source>
        <dbReference type="EMBL" id="EHN11501.1"/>
    </source>
</evidence>
<evidence type="ECO:0000256" key="1">
    <source>
        <dbReference type="SAM" id="Phobius"/>
    </source>
</evidence>
<dbReference type="EMBL" id="AGUD01000098">
    <property type="protein sequence ID" value="EHN11501.1"/>
    <property type="molecule type" value="Genomic_DNA"/>
</dbReference>